<reference evidence="1 2" key="1">
    <citation type="submission" date="2017-06" db="EMBL/GenBank/DDBJ databases">
        <title>Genome sequence of Bacillus sonorensis strain SRCM101395.</title>
        <authorList>
            <person name="Cho S.H."/>
        </authorList>
    </citation>
    <scope>NUCLEOTIDE SEQUENCE [LARGE SCALE GENOMIC DNA]</scope>
    <source>
        <strain evidence="1 2">SRCM101395</strain>
    </source>
</reference>
<organism evidence="1 2">
    <name type="scientific">Bacillus sonorensis</name>
    <dbReference type="NCBI Taxonomy" id="119858"/>
    <lineage>
        <taxon>Bacteria</taxon>
        <taxon>Bacillati</taxon>
        <taxon>Bacillota</taxon>
        <taxon>Bacilli</taxon>
        <taxon>Bacillales</taxon>
        <taxon>Bacillaceae</taxon>
        <taxon>Bacillus</taxon>
    </lineage>
</organism>
<proteinExistence type="predicted"/>
<name>A0ABN5AQ49_9BACI</name>
<dbReference type="RefSeq" id="WP_006639939.1">
    <property type="nucleotide sequence ID" value="NZ_CABJEH010000005.1"/>
</dbReference>
<dbReference type="GeneID" id="92851202"/>
<accession>A0ABN5AQ49</accession>
<evidence type="ECO:0000313" key="2">
    <source>
        <dbReference type="Proteomes" id="UP000196877"/>
    </source>
</evidence>
<dbReference type="Proteomes" id="UP000196877">
    <property type="component" value="Chromosome"/>
</dbReference>
<protein>
    <submittedName>
        <fullName evidence="1">Uncharacterized protein</fullName>
    </submittedName>
</protein>
<gene>
    <name evidence="1" type="ORF">S101395_04882</name>
</gene>
<evidence type="ECO:0000313" key="1">
    <source>
        <dbReference type="EMBL" id="ASB91365.1"/>
    </source>
</evidence>
<keyword evidence="2" id="KW-1185">Reference proteome</keyword>
<sequence>MKEKKHNGFKTFVMILTLILVSPVFSISVSASELTDKKLHTETSGASKGNSVPEQKLNSEEFTNVKVNMNDVKKLEAYLKLNADATLTLDPSYTKLDISRSVTNEVQDWIKYLNGLVIQKEAVINSDFSVKILAKDGSVLTLENGNSIKMKVAKKGCGRSGHNVYWWGYNLYFDCNETRTLYQSFKAGGGATSGLAAISRFIPVPPTQLASTIAGVIGCGLVGFGQMI</sequence>
<dbReference type="EMBL" id="CP021920">
    <property type="protein sequence ID" value="ASB91365.1"/>
    <property type="molecule type" value="Genomic_DNA"/>
</dbReference>